<reference evidence="2 3" key="1">
    <citation type="submission" date="2013-09" db="EMBL/GenBank/DDBJ databases">
        <title>Corchorus capsularis genome sequencing.</title>
        <authorList>
            <person name="Alam M."/>
            <person name="Haque M.S."/>
            <person name="Islam M.S."/>
            <person name="Emdad E.M."/>
            <person name="Islam M.M."/>
            <person name="Ahmed B."/>
            <person name="Halim A."/>
            <person name="Hossen Q.M.M."/>
            <person name="Hossain M.Z."/>
            <person name="Ahmed R."/>
            <person name="Khan M.M."/>
            <person name="Islam R."/>
            <person name="Rashid M.M."/>
            <person name="Khan S.A."/>
            <person name="Rahman M.S."/>
            <person name="Alam M."/>
        </authorList>
    </citation>
    <scope>NUCLEOTIDE SEQUENCE [LARGE SCALE GENOMIC DNA]</scope>
    <source>
        <strain evidence="3">cv. CVL-1</strain>
        <tissue evidence="2">Whole seedling</tissue>
    </source>
</reference>
<name>A0A1R3FVH0_COCAP</name>
<dbReference type="AlphaFoldDB" id="A0A1R3FVH0"/>
<feature type="region of interest" description="Disordered" evidence="1">
    <location>
        <begin position="1"/>
        <end position="96"/>
    </location>
</feature>
<keyword evidence="3" id="KW-1185">Reference proteome</keyword>
<organism evidence="2 3">
    <name type="scientific">Corchorus capsularis</name>
    <name type="common">Jute</name>
    <dbReference type="NCBI Taxonomy" id="210143"/>
    <lineage>
        <taxon>Eukaryota</taxon>
        <taxon>Viridiplantae</taxon>
        <taxon>Streptophyta</taxon>
        <taxon>Embryophyta</taxon>
        <taxon>Tracheophyta</taxon>
        <taxon>Spermatophyta</taxon>
        <taxon>Magnoliopsida</taxon>
        <taxon>eudicotyledons</taxon>
        <taxon>Gunneridae</taxon>
        <taxon>Pentapetalae</taxon>
        <taxon>rosids</taxon>
        <taxon>malvids</taxon>
        <taxon>Malvales</taxon>
        <taxon>Malvaceae</taxon>
        <taxon>Grewioideae</taxon>
        <taxon>Apeibeae</taxon>
        <taxon>Corchorus</taxon>
    </lineage>
</organism>
<evidence type="ECO:0000313" key="2">
    <source>
        <dbReference type="EMBL" id="OMO49785.1"/>
    </source>
</evidence>
<gene>
    <name evidence="2" type="ORF">CCACVL1_30804</name>
</gene>
<dbReference type="Gramene" id="OMO49785">
    <property type="protein sequence ID" value="OMO49785"/>
    <property type="gene ID" value="CCACVL1_30804"/>
</dbReference>
<feature type="compositionally biased region" description="Basic and acidic residues" evidence="1">
    <location>
        <begin position="13"/>
        <end position="23"/>
    </location>
</feature>
<sequence>MAAWLLMKRTKSPCKDDDDHPSGFDRVQPVLPIPGTPFPEASLSSPAEDDDDLSENLDDHSLLQMHTSQSDNRRSLELEASENVNPQTLEPRHNTL</sequence>
<dbReference type="EMBL" id="AWWV01016379">
    <property type="protein sequence ID" value="OMO49785.1"/>
    <property type="molecule type" value="Genomic_DNA"/>
</dbReference>
<proteinExistence type="predicted"/>
<feature type="compositionally biased region" description="Acidic residues" evidence="1">
    <location>
        <begin position="47"/>
        <end position="56"/>
    </location>
</feature>
<protein>
    <submittedName>
        <fullName evidence="2">Uncharacterized protein</fullName>
    </submittedName>
</protein>
<evidence type="ECO:0000313" key="3">
    <source>
        <dbReference type="Proteomes" id="UP000188268"/>
    </source>
</evidence>
<evidence type="ECO:0000256" key="1">
    <source>
        <dbReference type="SAM" id="MobiDB-lite"/>
    </source>
</evidence>
<comment type="caution">
    <text evidence="2">The sequence shown here is derived from an EMBL/GenBank/DDBJ whole genome shotgun (WGS) entry which is preliminary data.</text>
</comment>
<accession>A0A1R3FVH0</accession>
<dbReference type="Proteomes" id="UP000188268">
    <property type="component" value="Unassembled WGS sequence"/>
</dbReference>